<reference evidence="2" key="2">
    <citation type="submission" date="2012-03" db="EMBL/GenBank/DDBJ databases">
        <title>The complete genome sequence of the pioneer microbe on fresh volcanic deposit, Leptospirillum ferrooxidans strain C2-3.</title>
        <authorList>
            <person name="Fujimura R."/>
            <person name="Sato Y."/>
            <person name="Nishizawa T."/>
            <person name="Nanba K."/>
            <person name="Oshima K."/>
            <person name="Hattori M."/>
            <person name="Kamijo T."/>
            <person name="Ohta H."/>
        </authorList>
    </citation>
    <scope>NUCLEOTIDE SEQUENCE [LARGE SCALE GENOMIC DNA]</scope>
    <source>
        <strain evidence="2">C2-3</strain>
    </source>
</reference>
<dbReference type="RefSeq" id="WP_014449960.1">
    <property type="nucleotide sequence ID" value="NC_017094.1"/>
</dbReference>
<dbReference type="HOGENOM" id="CLU_1400964_0_0_0"/>
<accession>I0IQC7</accession>
<evidence type="ECO:0000313" key="1">
    <source>
        <dbReference type="EMBL" id="BAM07476.1"/>
    </source>
</evidence>
<dbReference type="PATRIC" id="fig|1162668.3.peg.2134"/>
<reference evidence="1 2" key="1">
    <citation type="journal article" date="2012" name="J. Bacteriol.">
        <title>Complete Genome Sequence of Leptospirillum ferrooxidans Strain C2-3, Isolated from a Fresh Volcanic Ash Deposit on the Island of Miyake, Japan.</title>
        <authorList>
            <person name="Fujimura R."/>
            <person name="Sato Y."/>
            <person name="Nishizawa T."/>
            <person name="Oshima K."/>
            <person name="Kim S.-W."/>
            <person name="Hattori M."/>
            <person name="Kamijo T."/>
            <person name="Ohta H."/>
        </authorList>
    </citation>
    <scope>NUCLEOTIDE SEQUENCE [LARGE SCALE GENOMIC DNA]</scope>
    <source>
        <strain evidence="1 2">C2-3</strain>
    </source>
</reference>
<evidence type="ECO:0000313" key="2">
    <source>
        <dbReference type="Proteomes" id="UP000007382"/>
    </source>
</evidence>
<dbReference type="EMBL" id="AP012342">
    <property type="protein sequence ID" value="BAM07476.1"/>
    <property type="molecule type" value="Genomic_DNA"/>
</dbReference>
<organism evidence="1 2">
    <name type="scientific">Leptospirillum ferrooxidans (strain C2-3)</name>
    <dbReference type="NCBI Taxonomy" id="1162668"/>
    <lineage>
        <taxon>Bacteria</taxon>
        <taxon>Pseudomonadati</taxon>
        <taxon>Nitrospirota</taxon>
        <taxon>Nitrospiria</taxon>
        <taxon>Nitrospirales</taxon>
        <taxon>Nitrospiraceae</taxon>
        <taxon>Leptospirillum</taxon>
    </lineage>
</organism>
<sequence>MLRRWFLLRVSKGMGATTSNFSIRKAFTSFAWGLLLLSGCHLSTESPIQIEPQNVQMISKNGITFILVPLGVLDKGSRTLRVHLRHSILDLTTDDKRNYRLRGSDTSDFVLHHSDKKYADIYPVIWKESWVDRVMAHKDAVVPAENQKFIPMLYLYRGTLTGLAHMTLHLVYSYPQTASNDEIILDLPQSPSQK</sequence>
<keyword evidence="2" id="KW-1185">Reference proteome</keyword>
<dbReference type="Proteomes" id="UP000007382">
    <property type="component" value="Chromosome"/>
</dbReference>
<dbReference type="AlphaFoldDB" id="I0IQC7"/>
<name>I0IQC7_LEPFC</name>
<proteinExistence type="predicted"/>
<gene>
    <name evidence="1" type="ordered locus">LFE_1797</name>
</gene>
<dbReference type="KEGG" id="lfc:LFE_1797"/>
<protein>
    <submittedName>
        <fullName evidence="1">Uncharacterized protein</fullName>
    </submittedName>
</protein>